<feature type="region of interest" description="Disordered" evidence="1">
    <location>
        <begin position="223"/>
        <end position="249"/>
    </location>
</feature>
<sequence>MEDASSVDVILDFLQKNGFSRAEAALRSELSGRPDTNGFQKLCLEEKVRGKKVQEDNVEKREKLAVRDQEFSSQHSNDASKELIVKEIECRTVRNGKANKWKSGVSTAERNTSVGAGGVSNENFSFSRASEDTVLDLCNWKYNQPNGSSDPFHTGSNTVNMSPLEFQSTGPSKICVPDAGNTAKVHVRPNDGSDFSGEKRLSLVLNASKANADTKTNKIGELQGIEERRRSNIPQSADETWSRNEEASSSSSIQRKDCIVKTVLSFSGIDIPTTSDNAFGSSWKEGSRKTDLADIRSAIKERVDEVGRSLYLAKLQGSCDTKNLDDLGLTLAEIQKEELPRLPPVKLKSDDKLLSANWVDRFDHGLSLKLGGADNSHLIGSYLDVPVGQEINASGMYFIMTDKWILICMLPI</sequence>
<name>A0A7C9ESR3_OPUST</name>
<evidence type="ECO:0000256" key="1">
    <source>
        <dbReference type="SAM" id="MobiDB-lite"/>
    </source>
</evidence>
<protein>
    <submittedName>
        <fullName evidence="2">Uncharacterized protein</fullName>
    </submittedName>
</protein>
<reference evidence="2" key="1">
    <citation type="journal article" date="2013" name="J. Plant Res.">
        <title>Effect of fungi and light on seed germination of three Opuntia species from semiarid lands of central Mexico.</title>
        <authorList>
            <person name="Delgado-Sanchez P."/>
            <person name="Jimenez-Bremont J.F."/>
            <person name="Guerrero-Gonzalez Mde L."/>
            <person name="Flores J."/>
        </authorList>
    </citation>
    <scope>NUCLEOTIDE SEQUENCE</scope>
    <source>
        <tissue evidence="2">Cladode</tissue>
    </source>
</reference>
<organism evidence="2">
    <name type="scientific">Opuntia streptacantha</name>
    <name type="common">Prickly pear cactus</name>
    <name type="synonym">Opuntia cardona</name>
    <dbReference type="NCBI Taxonomy" id="393608"/>
    <lineage>
        <taxon>Eukaryota</taxon>
        <taxon>Viridiplantae</taxon>
        <taxon>Streptophyta</taxon>
        <taxon>Embryophyta</taxon>
        <taxon>Tracheophyta</taxon>
        <taxon>Spermatophyta</taxon>
        <taxon>Magnoliopsida</taxon>
        <taxon>eudicotyledons</taxon>
        <taxon>Gunneridae</taxon>
        <taxon>Pentapetalae</taxon>
        <taxon>Caryophyllales</taxon>
        <taxon>Cactineae</taxon>
        <taxon>Cactaceae</taxon>
        <taxon>Opuntioideae</taxon>
        <taxon>Opuntia</taxon>
    </lineage>
</organism>
<dbReference type="EMBL" id="GISG01252751">
    <property type="protein sequence ID" value="MBA4671887.1"/>
    <property type="molecule type" value="Transcribed_RNA"/>
</dbReference>
<dbReference type="AlphaFoldDB" id="A0A7C9ESR3"/>
<reference evidence="2" key="2">
    <citation type="submission" date="2020-07" db="EMBL/GenBank/DDBJ databases">
        <authorList>
            <person name="Vera ALvarez R."/>
            <person name="Arias-Moreno D.M."/>
            <person name="Jimenez-Jacinto V."/>
            <person name="Jimenez-Bremont J.F."/>
            <person name="Swaminathan K."/>
            <person name="Moose S.P."/>
            <person name="Guerrero-Gonzalez M.L."/>
            <person name="Marino-Ramirez L."/>
            <person name="Landsman D."/>
            <person name="Rodriguez-Kessler M."/>
            <person name="Delgado-Sanchez P."/>
        </authorList>
    </citation>
    <scope>NUCLEOTIDE SEQUENCE</scope>
    <source>
        <tissue evidence="2">Cladode</tissue>
    </source>
</reference>
<proteinExistence type="predicted"/>
<evidence type="ECO:0000313" key="2">
    <source>
        <dbReference type="EMBL" id="MBA4671887.1"/>
    </source>
</evidence>
<accession>A0A7C9ESR3</accession>